<feature type="compositionally biased region" description="Basic residues" evidence="5">
    <location>
        <begin position="888"/>
        <end position="899"/>
    </location>
</feature>
<feature type="compositionally biased region" description="Basic and acidic residues" evidence="5">
    <location>
        <begin position="228"/>
        <end position="243"/>
    </location>
</feature>
<feature type="domain" description="Myb-like" evidence="6">
    <location>
        <begin position="512"/>
        <end position="564"/>
    </location>
</feature>
<dbReference type="OrthoDB" id="2143914at2759"/>
<feature type="compositionally biased region" description="Basic residues" evidence="5">
    <location>
        <begin position="1016"/>
        <end position="1031"/>
    </location>
</feature>
<feature type="domain" description="Myb-like" evidence="6">
    <location>
        <begin position="670"/>
        <end position="720"/>
    </location>
</feature>
<feature type="region of interest" description="Disordered" evidence="5">
    <location>
        <begin position="874"/>
        <end position="920"/>
    </location>
</feature>
<feature type="domain" description="Myb-like" evidence="6">
    <location>
        <begin position="618"/>
        <end position="669"/>
    </location>
</feature>
<feature type="region of interest" description="Disordered" evidence="5">
    <location>
        <begin position="750"/>
        <end position="812"/>
    </location>
</feature>
<reference evidence="9" key="3">
    <citation type="submission" date="2020-12" db="UniProtKB">
        <authorList>
            <consortium name="EnsemblPlants"/>
        </authorList>
    </citation>
    <scope>IDENTIFICATION</scope>
</reference>
<accession>A0A2K1JLB9</accession>
<keyword evidence="10" id="KW-1185">Reference proteome</keyword>
<keyword evidence="2" id="KW-0238">DNA-binding</keyword>
<keyword evidence="1" id="KW-0805">Transcription regulation</keyword>
<dbReference type="Pfam" id="PF00249">
    <property type="entry name" value="Myb_DNA-binding"/>
    <property type="match status" value="2"/>
</dbReference>
<dbReference type="AlphaFoldDB" id="A0A2K1JLB9"/>
<evidence type="ECO:0000256" key="3">
    <source>
        <dbReference type="ARBA" id="ARBA00023163"/>
    </source>
</evidence>
<feature type="domain" description="Myb-like" evidence="6">
    <location>
        <begin position="565"/>
        <end position="616"/>
    </location>
</feature>
<dbReference type="Gene3D" id="1.10.10.60">
    <property type="entry name" value="Homeodomain-like"/>
    <property type="match status" value="5"/>
</dbReference>
<organism evidence="8">
    <name type="scientific">Physcomitrium patens</name>
    <name type="common">Spreading-leaved earth moss</name>
    <name type="synonym">Physcomitrella patens</name>
    <dbReference type="NCBI Taxonomy" id="3218"/>
    <lineage>
        <taxon>Eukaryota</taxon>
        <taxon>Viridiplantae</taxon>
        <taxon>Streptophyta</taxon>
        <taxon>Embryophyta</taxon>
        <taxon>Bryophyta</taxon>
        <taxon>Bryophytina</taxon>
        <taxon>Bryopsida</taxon>
        <taxon>Funariidae</taxon>
        <taxon>Funariales</taxon>
        <taxon>Funariaceae</taxon>
        <taxon>Physcomitrium</taxon>
    </lineage>
</organism>
<dbReference type="InterPro" id="IPR051575">
    <property type="entry name" value="Myb-like_DNA-bd"/>
</dbReference>
<evidence type="ECO:0000259" key="7">
    <source>
        <dbReference type="PROSITE" id="PS51294"/>
    </source>
</evidence>
<proteinExistence type="predicted"/>
<dbReference type="GO" id="GO:0019185">
    <property type="term" value="C:snRNA-activating protein complex"/>
    <property type="evidence" value="ECO:0000318"/>
    <property type="project" value="GO_Central"/>
</dbReference>
<dbReference type="InterPro" id="IPR001005">
    <property type="entry name" value="SANT/Myb"/>
</dbReference>
<name>A0A2K1JLB9_PHYPA</name>
<dbReference type="FunFam" id="1.10.10.60:FF:000016">
    <property type="entry name" value="Transcriptional activator Myb isoform A"/>
    <property type="match status" value="1"/>
</dbReference>
<dbReference type="GO" id="GO:0042796">
    <property type="term" value="P:snRNA transcription by RNA polymerase III"/>
    <property type="evidence" value="ECO:0000318"/>
    <property type="project" value="GO_Central"/>
</dbReference>
<dbReference type="SMART" id="SM00717">
    <property type="entry name" value="SANT"/>
    <property type="match status" value="5"/>
</dbReference>
<dbReference type="Pfam" id="PF13921">
    <property type="entry name" value="Myb_DNA-bind_6"/>
    <property type="match status" value="1"/>
</dbReference>
<feature type="region of interest" description="Disordered" evidence="5">
    <location>
        <begin position="228"/>
        <end position="250"/>
    </location>
</feature>
<keyword evidence="4" id="KW-0539">Nucleus</keyword>
<protein>
    <submittedName>
        <fullName evidence="8 9">Uncharacterized protein</fullName>
    </submittedName>
</protein>
<sequence length="1216" mass="134610">MAYERGLSRVLDDDDEDDDVADLFDDEFLEHIEALKQACQMLPGAEVRLKSSSTLAASKFGEEEYEEEGDGEVDDDDDDDDDALLLSIERKFLGKGGLVSGPVRSKAVPAKERITPRASSECEERQGVAKDGGITGTTARRPSVPETDGVSQSLRRSAPVCENSSDDEDEDLLRSVKESCGALDLVKASKHEKTTLSNPPSLAVGDVEREVLSGVVVPTFRGLDTESARDERCANSTAEEDKASVPGVEAVSSDNAQAIARSEGAGWNTAIVDTVDELQNFLPAQLSDDEFDENPLALTIHDTKLGSCGGKTKVPENVQAVTDALLKNRLCQQTLRDVLQKVERKLSENKEMQRRAVSLVEYQKACTRKFCGFTEVVNSSVELIATKPASKKKSGEFKVRGPPENPDVEIYRKLQSQLPAEFNVKKWTKKETQALSKGVRQQLQEIRLRAMMEGWDSDEEGQDFDEQMRTIGENEEELKKGLPFIDWNEVARIYVSGRSAWECKLQWENNENPLLNSKPWTKAEDKKLLSIVQAHDMVEWAAIAEELDTQRTPAQCAIRYQRSLNAAILRSAWTPEEDEQLQAAVEKFGEKDWQSVAACMEGRLGSQCMSRWTKVLHPDRHRRGRWLAEEDTRLKWAVSVYGPRGWKNIAAHVPGRSDVQCRERWCNVLDPSVKIDEWSPEEDAKLEELVVKYGRHRWAAVGAELGRTDNQCFRHWKLLHPEHKISFKKDMAIRRAALANNFVGREKERPDLGFQDFLPPPVAGEEEHNHPASPKSLTTSTENAVRKSGKRPSKKRKTPELVSQSTDNFPTETEVQAVVVDCADGSNSMPLNSSNGAMRRQAARPGGNAIKKRKLQVSTSTDENILVEKELQRAEGIASNGNQEVRVRSLKKSRPKKAPKPVELSSKKMKSMELASETNDDLPIQTDLQIIEVASADGSNVAPLNSTKKSKKRRSSNPGERAAKKRKTPELVSAITENLLIEKDLQSVEVDSSNGNNAAPVNSVEESARIPGSKLLCRRKKSPKRRVKTSTKTRIPELALVLEEMLPIQNRVPSAGEVSGDGVSNDSMVTTVEGARETSSVNGNYAQEPFVRGDTGNGGGASDADLVEHRTNPILVSNVICSPCNDAVKEKRDEEDAELIVYTRRKNRVSSCSRTCSENTGAVELSATGTVTSGVGQDGRVHETDTTAGELIQEPILRRSRKKLTLPDFLYSGSKD</sequence>
<reference evidence="8 10" key="2">
    <citation type="journal article" date="2018" name="Plant J.">
        <title>The Physcomitrella patens chromosome-scale assembly reveals moss genome structure and evolution.</title>
        <authorList>
            <person name="Lang D."/>
            <person name="Ullrich K.K."/>
            <person name="Murat F."/>
            <person name="Fuchs J."/>
            <person name="Jenkins J."/>
            <person name="Haas F.B."/>
            <person name="Piednoel M."/>
            <person name="Gundlach H."/>
            <person name="Van Bel M."/>
            <person name="Meyberg R."/>
            <person name="Vives C."/>
            <person name="Morata J."/>
            <person name="Symeonidi A."/>
            <person name="Hiss M."/>
            <person name="Muchero W."/>
            <person name="Kamisugi Y."/>
            <person name="Saleh O."/>
            <person name="Blanc G."/>
            <person name="Decker E.L."/>
            <person name="van Gessel N."/>
            <person name="Grimwood J."/>
            <person name="Hayes R.D."/>
            <person name="Graham S.W."/>
            <person name="Gunter L.E."/>
            <person name="McDaniel S.F."/>
            <person name="Hoernstein S.N.W."/>
            <person name="Larsson A."/>
            <person name="Li F.W."/>
            <person name="Perroud P.F."/>
            <person name="Phillips J."/>
            <person name="Ranjan P."/>
            <person name="Rokshar D.S."/>
            <person name="Rothfels C.J."/>
            <person name="Schneider L."/>
            <person name="Shu S."/>
            <person name="Stevenson D.W."/>
            <person name="Thummler F."/>
            <person name="Tillich M."/>
            <person name="Villarreal Aguilar J.C."/>
            <person name="Widiez T."/>
            <person name="Wong G.K."/>
            <person name="Wymore A."/>
            <person name="Zhang Y."/>
            <person name="Zimmer A.D."/>
            <person name="Quatrano R.S."/>
            <person name="Mayer K.F.X."/>
            <person name="Goodstein D."/>
            <person name="Casacuberta J.M."/>
            <person name="Vandepoele K."/>
            <person name="Reski R."/>
            <person name="Cuming A.C."/>
            <person name="Tuskan G.A."/>
            <person name="Maumus F."/>
            <person name="Salse J."/>
            <person name="Schmutz J."/>
            <person name="Rensing S.A."/>
        </authorList>
    </citation>
    <scope>NUCLEOTIDE SEQUENCE [LARGE SCALE GENOMIC DNA]</scope>
    <source>
        <strain evidence="9 10">cv. Gransden 2004</strain>
    </source>
</reference>
<feature type="region of interest" description="Disordered" evidence="5">
    <location>
        <begin position="52"/>
        <end position="81"/>
    </location>
</feature>
<feature type="compositionally biased region" description="Acidic residues" evidence="5">
    <location>
        <begin position="63"/>
        <end position="81"/>
    </location>
</feature>
<keyword evidence="3" id="KW-0804">Transcription</keyword>
<evidence type="ECO:0000256" key="5">
    <source>
        <dbReference type="SAM" id="MobiDB-lite"/>
    </source>
</evidence>
<dbReference type="SUPFAM" id="SSF46689">
    <property type="entry name" value="Homeodomain-like"/>
    <property type="match status" value="4"/>
</dbReference>
<feature type="compositionally biased region" description="Basic and acidic residues" evidence="5">
    <location>
        <begin position="109"/>
        <end position="128"/>
    </location>
</feature>
<dbReference type="RefSeq" id="XP_024392638.1">
    <property type="nucleotide sequence ID" value="XM_024536870.2"/>
</dbReference>
<dbReference type="STRING" id="3218.A0A2K1JLB9"/>
<dbReference type="GO" id="GO:0001006">
    <property type="term" value="F:RNA polymerase III type 3 promoter sequence-specific DNA binding"/>
    <property type="evidence" value="ECO:0000318"/>
    <property type="project" value="GO_Central"/>
</dbReference>
<evidence type="ECO:0000256" key="4">
    <source>
        <dbReference type="ARBA" id="ARBA00023242"/>
    </source>
</evidence>
<reference evidence="8 10" key="1">
    <citation type="journal article" date="2008" name="Science">
        <title>The Physcomitrella genome reveals evolutionary insights into the conquest of land by plants.</title>
        <authorList>
            <person name="Rensing S."/>
            <person name="Lang D."/>
            <person name="Zimmer A."/>
            <person name="Terry A."/>
            <person name="Salamov A."/>
            <person name="Shapiro H."/>
            <person name="Nishiyama T."/>
            <person name="Perroud P.-F."/>
            <person name="Lindquist E."/>
            <person name="Kamisugi Y."/>
            <person name="Tanahashi T."/>
            <person name="Sakakibara K."/>
            <person name="Fujita T."/>
            <person name="Oishi K."/>
            <person name="Shin-I T."/>
            <person name="Kuroki Y."/>
            <person name="Toyoda A."/>
            <person name="Suzuki Y."/>
            <person name="Hashimoto A."/>
            <person name="Yamaguchi K."/>
            <person name="Sugano A."/>
            <person name="Kohara Y."/>
            <person name="Fujiyama A."/>
            <person name="Anterola A."/>
            <person name="Aoki S."/>
            <person name="Ashton N."/>
            <person name="Barbazuk W.B."/>
            <person name="Barker E."/>
            <person name="Bennetzen J."/>
            <person name="Bezanilla M."/>
            <person name="Blankenship R."/>
            <person name="Cho S.H."/>
            <person name="Dutcher S."/>
            <person name="Estelle M."/>
            <person name="Fawcett J.A."/>
            <person name="Gundlach H."/>
            <person name="Hanada K."/>
            <person name="Heyl A."/>
            <person name="Hicks K.A."/>
            <person name="Hugh J."/>
            <person name="Lohr M."/>
            <person name="Mayer K."/>
            <person name="Melkozernov A."/>
            <person name="Murata T."/>
            <person name="Nelson D."/>
            <person name="Pils B."/>
            <person name="Prigge M."/>
            <person name="Reiss B."/>
            <person name="Renner T."/>
            <person name="Rombauts S."/>
            <person name="Rushton P."/>
            <person name="Sanderfoot A."/>
            <person name="Schween G."/>
            <person name="Shiu S.-H."/>
            <person name="Stueber K."/>
            <person name="Theodoulou F.L."/>
            <person name="Tu H."/>
            <person name="Van de Peer Y."/>
            <person name="Verrier P.J."/>
            <person name="Waters E."/>
            <person name="Wood A."/>
            <person name="Yang L."/>
            <person name="Cove D."/>
            <person name="Cuming A."/>
            <person name="Hasebe M."/>
            <person name="Lucas S."/>
            <person name="Mishler D.B."/>
            <person name="Reski R."/>
            <person name="Grigoriev I."/>
            <person name="Quatrano R.S."/>
            <person name="Boore J.L."/>
        </authorList>
    </citation>
    <scope>NUCLEOTIDE SEQUENCE [LARGE SCALE GENOMIC DNA]</scope>
    <source>
        <strain evidence="9 10">cv. Gransden 2004</strain>
    </source>
</reference>
<dbReference type="PROSITE" id="PS51294">
    <property type="entry name" value="HTH_MYB"/>
    <property type="match status" value="3"/>
</dbReference>
<dbReference type="PANTHER" id="PTHR46621">
    <property type="entry name" value="SNRNA-ACTIVATING PROTEIN COMPLEX SUBUNIT 4"/>
    <property type="match status" value="1"/>
</dbReference>
<feature type="region of interest" description="Disordered" evidence="5">
    <location>
        <begin position="1012"/>
        <end position="1031"/>
    </location>
</feature>
<feature type="domain" description="HTH myb-type" evidence="7">
    <location>
        <begin position="620"/>
        <end position="673"/>
    </location>
</feature>
<dbReference type="PROSITE" id="PS50090">
    <property type="entry name" value="MYB_LIKE"/>
    <property type="match status" value="4"/>
</dbReference>
<dbReference type="GO" id="GO:0042795">
    <property type="term" value="P:snRNA transcription by RNA polymerase II"/>
    <property type="evidence" value="ECO:0000318"/>
    <property type="project" value="GO_Central"/>
</dbReference>
<feature type="domain" description="HTH myb-type" evidence="7">
    <location>
        <begin position="565"/>
        <end position="619"/>
    </location>
</feature>
<dbReference type="InterPro" id="IPR009057">
    <property type="entry name" value="Homeodomain-like_sf"/>
</dbReference>
<dbReference type="EnsemblPlants" id="Pp3c13_8880V3.1">
    <property type="protein sequence ID" value="PAC:32931871.CDS.1"/>
    <property type="gene ID" value="Pp3c13_8880"/>
</dbReference>
<feature type="region of interest" description="Disordered" evidence="5">
    <location>
        <begin position="1086"/>
        <end position="1105"/>
    </location>
</feature>
<dbReference type="EMBL" id="ABEU02000013">
    <property type="protein sequence ID" value="PNR42327.1"/>
    <property type="molecule type" value="Genomic_DNA"/>
</dbReference>
<evidence type="ECO:0000259" key="6">
    <source>
        <dbReference type="PROSITE" id="PS50090"/>
    </source>
</evidence>
<feature type="compositionally biased region" description="Polar residues" evidence="5">
    <location>
        <begin position="801"/>
        <end position="812"/>
    </location>
</feature>
<dbReference type="KEGG" id="ppp:112290523"/>
<feature type="region of interest" description="Disordered" evidence="5">
    <location>
        <begin position="826"/>
        <end position="856"/>
    </location>
</feature>
<evidence type="ECO:0000313" key="10">
    <source>
        <dbReference type="Proteomes" id="UP000006727"/>
    </source>
</evidence>
<feature type="region of interest" description="Disordered" evidence="5">
    <location>
        <begin position="96"/>
        <end position="173"/>
    </location>
</feature>
<feature type="region of interest" description="Disordered" evidence="5">
    <location>
        <begin position="940"/>
        <end position="970"/>
    </location>
</feature>
<evidence type="ECO:0000313" key="8">
    <source>
        <dbReference type="EMBL" id="PNR42327.1"/>
    </source>
</evidence>
<gene>
    <name evidence="9" type="primary">LOC112290523</name>
    <name evidence="8" type="ORF">PHYPA_017156</name>
</gene>
<dbReference type="InterPro" id="IPR017930">
    <property type="entry name" value="Myb_dom"/>
</dbReference>
<feature type="compositionally biased region" description="Polar residues" evidence="5">
    <location>
        <begin position="826"/>
        <end position="836"/>
    </location>
</feature>
<dbReference type="Proteomes" id="UP000006727">
    <property type="component" value="Chromosome 13"/>
</dbReference>
<dbReference type="GeneID" id="112290523"/>
<dbReference type="PANTHER" id="PTHR46621:SF1">
    <property type="entry name" value="SNRNA-ACTIVATING PROTEIN COMPLEX SUBUNIT 4"/>
    <property type="match status" value="1"/>
</dbReference>
<evidence type="ECO:0000256" key="1">
    <source>
        <dbReference type="ARBA" id="ARBA00023015"/>
    </source>
</evidence>
<dbReference type="CDD" id="cd00167">
    <property type="entry name" value="SANT"/>
    <property type="match status" value="5"/>
</dbReference>
<evidence type="ECO:0000313" key="9">
    <source>
        <dbReference type="EnsemblPlants" id="PAC:32931871.CDS.1"/>
    </source>
</evidence>
<evidence type="ECO:0000256" key="2">
    <source>
        <dbReference type="ARBA" id="ARBA00023125"/>
    </source>
</evidence>
<dbReference type="PaxDb" id="3218-PP1S52_54V6.1"/>
<dbReference type="Gramene" id="Pp3c13_8880V3.1">
    <property type="protein sequence ID" value="PAC:32931871.CDS.1"/>
    <property type="gene ID" value="Pp3c13_8880"/>
</dbReference>
<feature type="domain" description="HTH myb-type" evidence="7">
    <location>
        <begin position="678"/>
        <end position="723"/>
    </location>
</feature>
<feature type="compositionally biased region" description="Basic residues" evidence="5">
    <location>
        <begin position="787"/>
        <end position="797"/>
    </location>
</feature>